<dbReference type="AlphaFoldDB" id="A0A0D0S0P1"/>
<dbReference type="Gene3D" id="1.10.10.10">
    <property type="entry name" value="Winged helix-like DNA-binding domain superfamily/Winged helix DNA-binding domain"/>
    <property type="match status" value="1"/>
</dbReference>
<feature type="domain" description="Cyclic nucleotide-binding" evidence="5">
    <location>
        <begin position="1"/>
        <end position="116"/>
    </location>
</feature>
<dbReference type="InterPro" id="IPR000595">
    <property type="entry name" value="cNMP-bd_dom"/>
</dbReference>
<organism evidence="7 8">
    <name type="scientific">Anoxybacillus thermarum</name>
    <dbReference type="NCBI Taxonomy" id="404937"/>
    <lineage>
        <taxon>Bacteria</taxon>
        <taxon>Bacillati</taxon>
        <taxon>Bacillota</taxon>
        <taxon>Bacilli</taxon>
        <taxon>Bacillales</taxon>
        <taxon>Anoxybacillaceae</taxon>
        <taxon>Anoxybacillus</taxon>
    </lineage>
</organism>
<feature type="domain" description="HTH crp-type" evidence="6">
    <location>
        <begin position="130"/>
        <end position="196"/>
    </location>
</feature>
<keyword evidence="1" id="KW-0805">Transcription regulation</keyword>
<dbReference type="PROSITE" id="PS50042">
    <property type="entry name" value="CNMP_BINDING_3"/>
    <property type="match status" value="1"/>
</dbReference>
<evidence type="ECO:0000256" key="4">
    <source>
        <dbReference type="ARBA" id="ARBA00023163"/>
    </source>
</evidence>
<dbReference type="InterPro" id="IPR036390">
    <property type="entry name" value="WH_DNA-bd_sf"/>
</dbReference>
<evidence type="ECO:0000313" key="8">
    <source>
        <dbReference type="Proteomes" id="UP000032102"/>
    </source>
</evidence>
<sequence length="205" mass="23395">MFPFLYDNSYITVKLSKGTIVFQEGDMCEHVAFIVSGVIRVAKIGENGKEVNLYRVCRGESCVLTISSVLSHSPFPATAIVEEDAEVLIVPKDTFAKMMTTNVELQTFVYDMVMNRFMAMMQMIEHIVFEKMDKRMIEFLLTRCDNSKANTIEMTHEHIAVELGTAREVVSRILKQFEREGYIQLARGKIKIVDKKGLCDKFATM</sequence>
<evidence type="ECO:0000256" key="1">
    <source>
        <dbReference type="ARBA" id="ARBA00023015"/>
    </source>
</evidence>
<dbReference type="PATRIC" id="fig|404937.3.peg.1563"/>
<dbReference type="GO" id="GO:0003677">
    <property type="term" value="F:DNA binding"/>
    <property type="evidence" value="ECO:0007669"/>
    <property type="project" value="UniProtKB-KW"/>
</dbReference>
<dbReference type="InterPro" id="IPR036388">
    <property type="entry name" value="WH-like_DNA-bd_sf"/>
</dbReference>
<evidence type="ECO:0000259" key="6">
    <source>
        <dbReference type="PROSITE" id="PS51063"/>
    </source>
</evidence>
<dbReference type="SMART" id="SM00419">
    <property type="entry name" value="HTH_CRP"/>
    <property type="match status" value="1"/>
</dbReference>
<keyword evidence="4" id="KW-0804">Transcription</keyword>
<dbReference type="SUPFAM" id="SSF46785">
    <property type="entry name" value="Winged helix' DNA-binding domain"/>
    <property type="match status" value="1"/>
</dbReference>
<dbReference type="PANTHER" id="PTHR24567:SF74">
    <property type="entry name" value="HTH-TYPE TRANSCRIPTIONAL REGULATOR ARCR"/>
    <property type="match status" value="1"/>
</dbReference>
<keyword evidence="8" id="KW-1185">Reference proteome</keyword>
<dbReference type="EMBL" id="JXTH01000024">
    <property type="protein sequence ID" value="KIQ94451.1"/>
    <property type="molecule type" value="Genomic_DNA"/>
</dbReference>
<proteinExistence type="predicted"/>
<gene>
    <name evidence="7" type="ORF">LH47_01484</name>
</gene>
<dbReference type="PRINTS" id="PR00034">
    <property type="entry name" value="HTHCRP"/>
</dbReference>
<dbReference type="CDD" id="cd00092">
    <property type="entry name" value="HTH_CRP"/>
    <property type="match status" value="1"/>
</dbReference>
<name>A0A0D0S0P1_9BACL</name>
<evidence type="ECO:0000259" key="5">
    <source>
        <dbReference type="PROSITE" id="PS50042"/>
    </source>
</evidence>
<keyword evidence="2" id="KW-0238">DNA-binding</keyword>
<evidence type="ECO:0000313" key="7">
    <source>
        <dbReference type="EMBL" id="KIQ94451.1"/>
    </source>
</evidence>
<dbReference type="CDD" id="cd00038">
    <property type="entry name" value="CAP_ED"/>
    <property type="match status" value="1"/>
</dbReference>
<dbReference type="PANTHER" id="PTHR24567">
    <property type="entry name" value="CRP FAMILY TRANSCRIPTIONAL REGULATORY PROTEIN"/>
    <property type="match status" value="1"/>
</dbReference>
<dbReference type="Pfam" id="PF00027">
    <property type="entry name" value="cNMP_binding"/>
    <property type="match status" value="1"/>
</dbReference>
<dbReference type="Pfam" id="PF13545">
    <property type="entry name" value="HTH_Crp_2"/>
    <property type="match status" value="1"/>
</dbReference>
<dbReference type="InterPro" id="IPR012318">
    <property type="entry name" value="HTH_CRP"/>
</dbReference>
<dbReference type="InterPro" id="IPR018490">
    <property type="entry name" value="cNMP-bd_dom_sf"/>
</dbReference>
<dbReference type="InterPro" id="IPR050397">
    <property type="entry name" value="Env_Response_Regulators"/>
</dbReference>
<evidence type="ECO:0000256" key="2">
    <source>
        <dbReference type="ARBA" id="ARBA00023125"/>
    </source>
</evidence>
<dbReference type="PROSITE" id="PS51063">
    <property type="entry name" value="HTH_CRP_2"/>
    <property type="match status" value="1"/>
</dbReference>
<reference evidence="7 8" key="1">
    <citation type="submission" date="2015-01" db="EMBL/GenBank/DDBJ databases">
        <title>Draft genome of Anoxybacillus thermarum strain AF/04.</title>
        <authorList>
            <person name="Poli A."/>
            <person name="Nicolaus B."/>
            <person name="Chan K.-G."/>
            <person name="Kahar U.M."/>
            <person name="Yaakob A.S."/>
            <person name="Chan C.S."/>
            <person name="Goh K.M."/>
        </authorList>
    </citation>
    <scope>NUCLEOTIDE SEQUENCE [LARGE SCALE GENOMIC DNA]</scope>
    <source>
        <strain evidence="7 8">AF/04</strain>
    </source>
</reference>
<protein>
    <submittedName>
        <fullName evidence="7">Global nitrogen regulator</fullName>
    </submittedName>
</protein>
<dbReference type="InterPro" id="IPR014710">
    <property type="entry name" value="RmlC-like_jellyroll"/>
</dbReference>
<dbReference type="SUPFAM" id="SSF51206">
    <property type="entry name" value="cAMP-binding domain-like"/>
    <property type="match status" value="1"/>
</dbReference>
<accession>A0A0D0S0P1</accession>
<comment type="caution">
    <text evidence="7">The sequence shown here is derived from an EMBL/GenBank/DDBJ whole genome shotgun (WGS) entry which is preliminary data.</text>
</comment>
<keyword evidence="3" id="KW-0010">Activator</keyword>
<dbReference type="Proteomes" id="UP000032102">
    <property type="component" value="Unassembled WGS sequence"/>
</dbReference>
<dbReference type="GO" id="GO:0003700">
    <property type="term" value="F:DNA-binding transcription factor activity"/>
    <property type="evidence" value="ECO:0007669"/>
    <property type="project" value="TreeGrafter"/>
</dbReference>
<dbReference type="Gene3D" id="2.60.120.10">
    <property type="entry name" value="Jelly Rolls"/>
    <property type="match status" value="1"/>
</dbReference>
<evidence type="ECO:0000256" key="3">
    <source>
        <dbReference type="ARBA" id="ARBA00023159"/>
    </source>
</evidence>
<dbReference type="RefSeq" id="WP_043966146.1">
    <property type="nucleotide sequence ID" value="NZ_JXTH01000024.1"/>
</dbReference>
<dbReference type="GO" id="GO:0005829">
    <property type="term" value="C:cytosol"/>
    <property type="evidence" value="ECO:0007669"/>
    <property type="project" value="TreeGrafter"/>
</dbReference>